<dbReference type="KEGG" id="sxi:SXIM_42760"/>
<dbReference type="InterPro" id="IPR000415">
    <property type="entry name" value="Nitroreductase-like"/>
</dbReference>
<dbReference type="RefSeq" id="WP_046724889.1">
    <property type="nucleotide sequence ID" value="NZ_CP009922.3"/>
</dbReference>
<dbReference type="PANTHER" id="PTHR43745">
    <property type="entry name" value="NITROREDUCTASE MJ1384-RELATED"/>
    <property type="match status" value="1"/>
</dbReference>
<proteinExistence type="predicted"/>
<dbReference type="EMBL" id="CP009922">
    <property type="protein sequence ID" value="AKG45660.1"/>
    <property type="molecule type" value="Genomic_DNA"/>
</dbReference>
<gene>
    <name evidence="2" type="ORF">SXIM_42760</name>
</gene>
<dbReference type="InterPro" id="IPR029479">
    <property type="entry name" value="Nitroreductase"/>
</dbReference>
<dbReference type="PANTHER" id="PTHR43745:SF2">
    <property type="entry name" value="NITROREDUCTASE MJ1384-RELATED"/>
    <property type="match status" value="1"/>
</dbReference>
<dbReference type="InterPro" id="IPR052544">
    <property type="entry name" value="Bacteriocin_Proc_Enz"/>
</dbReference>
<dbReference type="STRING" id="408015.SXIM_42760"/>
<reference evidence="2" key="1">
    <citation type="submission" date="2019-08" db="EMBL/GenBank/DDBJ databases">
        <title>Complete genome sequence of a mangrove-derived Streptomyces xiamenensis.</title>
        <authorList>
            <person name="Xu J."/>
        </authorList>
    </citation>
    <scope>NUCLEOTIDE SEQUENCE</scope>
    <source>
        <strain evidence="2">318</strain>
    </source>
</reference>
<organism evidence="2 3">
    <name type="scientific">Streptomyces xiamenensis</name>
    <dbReference type="NCBI Taxonomy" id="408015"/>
    <lineage>
        <taxon>Bacteria</taxon>
        <taxon>Bacillati</taxon>
        <taxon>Actinomycetota</taxon>
        <taxon>Actinomycetes</taxon>
        <taxon>Kitasatosporales</taxon>
        <taxon>Streptomycetaceae</taxon>
        <taxon>Streptomyces</taxon>
    </lineage>
</organism>
<sequence>MGYAHDYADAIMSRGRVPMEPADFVPDWSDGPRKTKFYPGTEILPLPQDDGFPDDATLARGLAGSDRGHAGFTLPALSGLLRDSYGLTGRRLGVQANTDLSALPSYPMANWSRGTASGGGLYPVAVYWAPGAGGPGLPGLHYYSARHHGMRRLLTGDVTGEIRAALGPDAPAADSYLLLGIKYWQNAFKYNSFSFHAVSMDLGALLGTWRMWARARGLEIEPALWFDEARLQRLLGVEAEAEGVFAVVPLSWAGGGTRPEGSAPAPGSVSVRHRDAERSRTVLSFDALRKMQRATAAGATDRPAPGALAPAAARPPATGGAVCALPPAAPLTMTVRGALRARRSSFGRFAAQRPLSAAQLTAALAAAHAGASLGGDSAAAGGGPELATLYAFVNHVDGVEPGAYAYDPERGALRLVSAGPPGPFLQKNYFLSNYNLEQAGVVLVPTLRTHAVLDAVGDRGYRVVNATVGAIAQATYTAAAALGIGCGVALGFDNISYREELDLLGTDEAPLLIMLLGHERPAPADFRYEIA</sequence>
<dbReference type="GO" id="GO:0016491">
    <property type="term" value="F:oxidoreductase activity"/>
    <property type="evidence" value="ECO:0007669"/>
    <property type="project" value="InterPro"/>
</dbReference>
<evidence type="ECO:0000259" key="1">
    <source>
        <dbReference type="Pfam" id="PF00881"/>
    </source>
</evidence>
<dbReference type="PATRIC" id="fig|408015.6.peg.4329"/>
<protein>
    <submittedName>
        <fullName evidence="2">Nitroreductase</fullName>
    </submittedName>
</protein>
<accession>A0A0F7FYJ8</accession>
<evidence type="ECO:0000313" key="2">
    <source>
        <dbReference type="EMBL" id="AKG45660.1"/>
    </source>
</evidence>
<dbReference type="AlphaFoldDB" id="A0A0F7FYJ8"/>
<keyword evidence="3" id="KW-1185">Reference proteome</keyword>
<dbReference type="HOGENOM" id="CLU_040294_0_0_11"/>
<dbReference type="Pfam" id="PF00881">
    <property type="entry name" value="Nitroreductase"/>
    <property type="match status" value="1"/>
</dbReference>
<name>A0A0F7FYJ8_9ACTN</name>
<dbReference type="SUPFAM" id="SSF55469">
    <property type="entry name" value="FMN-dependent nitroreductase-like"/>
    <property type="match status" value="1"/>
</dbReference>
<dbReference type="Proteomes" id="UP000034034">
    <property type="component" value="Chromosome"/>
</dbReference>
<feature type="domain" description="Nitroreductase" evidence="1">
    <location>
        <begin position="340"/>
        <end position="518"/>
    </location>
</feature>
<evidence type="ECO:0000313" key="3">
    <source>
        <dbReference type="Proteomes" id="UP000034034"/>
    </source>
</evidence>
<dbReference type="Gene3D" id="3.40.109.10">
    <property type="entry name" value="NADH Oxidase"/>
    <property type="match status" value="2"/>
</dbReference>